<dbReference type="GO" id="GO:0016747">
    <property type="term" value="F:acyltransferase activity, transferring groups other than amino-acyl groups"/>
    <property type="evidence" value="ECO:0007669"/>
    <property type="project" value="InterPro"/>
</dbReference>
<reference evidence="2 3" key="1">
    <citation type="submission" date="2019-03" db="EMBL/GenBank/DDBJ databases">
        <title>Genomic Encyclopedia of Type Strains, Phase IV (KMG-IV): sequencing the most valuable type-strain genomes for metagenomic binning, comparative biology and taxonomic classification.</title>
        <authorList>
            <person name="Goeker M."/>
        </authorList>
    </citation>
    <scope>NUCLEOTIDE SEQUENCE [LARGE SCALE GENOMIC DNA]</scope>
    <source>
        <strain evidence="2 3">DSM 45361</strain>
    </source>
</reference>
<protein>
    <submittedName>
        <fullName evidence="2">RimJ/RimL family protein N-acetyltransferase</fullName>
    </submittedName>
</protein>
<gene>
    <name evidence="2" type="ORF">EV186_11020</name>
</gene>
<dbReference type="InterPro" id="IPR000182">
    <property type="entry name" value="GNAT_dom"/>
</dbReference>
<dbReference type="InterPro" id="IPR016181">
    <property type="entry name" value="Acyl_CoA_acyltransferase"/>
</dbReference>
<dbReference type="Pfam" id="PF13302">
    <property type="entry name" value="Acetyltransf_3"/>
    <property type="match status" value="1"/>
</dbReference>
<sequence>MKPGKLVRLRPLEPEDTETIWRWHNDDDVTRWLDADYDESLAQLRKRTEDRVRNSYAKAVFGVETLAEGKLIGITALRDATPEVGRAELDVYLGQKDFWNGGYGTDALRTLCAYGFDVMRLHLIALWVVAENEGARACYRKVGFQEDGRHRECFRARDGRYHDMILMSLLEGDLVR</sequence>
<proteinExistence type="predicted"/>
<evidence type="ECO:0000313" key="2">
    <source>
        <dbReference type="EMBL" id="TDP90481.1"/>
    </source>
</evidence>
<name>A0A4R6RU72_LABRH</name>
<evidence type="ECO:0000313" key="3">
    <source>
        <dbReference type="Proteomes" id="UP000295444"/>
    </source>
</evidence>
<feature type="domain" description="N-acetyltransferase" evidence="1">
    <location>
        <begin position="7"/>
        <end position="172"/>
    </location>
</feature>
<dbReference type="RefSeq" id="WP_133854024.1">
    <property type="nucleotide sequence ID" value="NZ_SNXZ01000010.1"/>
</dbReference>
<dbReference type="PROSITE" id="PS51186">
    <property type="entry name" value="GNAT"/>
    <property type="match status" value="1"/>
</dbReference>
<dbReference type="PANTHER" id="PTHR43415">
    <property type="entry name" value="SPERMIDINE N(1)-ACETYLTRANSFERASE"/>
    <property type="match status" value="1"/>
</dbReference>
<comment type="caution">
    <text evidence="2">The sequence shown here is derived from an EMBL/GenBank/DDBJ whole genome shotgun (WGS) entry which is preliminary data.</text>
</comment>
<keyword evidence="2" id="KW-0808">Transferase</keyword>
<dbReference type="Gene3D" id="3.40.630.30">
    <property type="match status" value="1"/>
</dbReference>
<accession>A0A4R6RU72</accession>
<dbReference type="SUPFAM" id="SSF55729">
    <property type="entry name" value="Acyl-CoA N-acyltransferases (Nat)"/>
    <property type="match status" value="1"/>
</dbReference>
<dbReference type="AlphaFoldDB" id="A0A4R6RU72"/>
<dbReference type="Proteomes" id="UP000295444">
    <property type="component" value="Unassembled WGS sequence"/>
</dbReference>
<dbReference type="PANTHER" id="PTHR43415:SF3">
    <property type="entry name" value="GNAT-FAMILY ACETYLTRANSFERASE"/>
    <property type="match status" value="1"/>
</dbReference>
<dbReference type="EMBL" id="SNXZ01000010">
    <property type="protein sequence ID" value="TDP90481.1"/>
    <property type="molecule type" value="Genomic_DNA"/>
</dbReference>
<dbReference type="OrthoDB" id="9814648at2"/>
<organism evidence="2 3">
    <name type="scientific">Labedaea rhizosphaerae</name>
    <dbReference type="NCBI Taxonomy" id="598644"/>
    <lineage>
        <taxon>Bacteria</taxon>
        <taxon>Bacillati</taxon>
        <taxon>Actinomycetota</taxon>
        <taxon>Actinomycetes</taxon>
        <taxon>Pseudonocardiales</taxon>
        <taxon>Pseudonocardiaceae</taxon>
        <taxon>Labedaea</taxon>
    </lineage>
</organism>
<keyword evidence="3" id="KW-1185">Reference proteome</keyword>
<evidence type="ECO:0000259" key="1">
    <source>
        <dbReference type="PROSITE" id="PS51186"/>
    </source>
</evidence>